<evidence type="ECO:0000256" key="6">
    <source>
        <dbReference type="ARBA" id="ARBA00022842"/>
    </source>
</evidence>
<reference evidence="13" key="1">
    <citation type="submission" date="2023-07" db="EMBL/GenBank/DDBJ databases">
        <title>Between Cages and Wild: Unraveling the Impact of Captivity on Animal Microbiomes and Antimicrobial Resistance.</title>
        <authorList>
            <person name="Schmartz G.P."/>
            <person name="Rehner J."/>
            <person name="Schuff M.J."/>
            <person name="Becker S.L."/>
            <person name="Kravczyk M."/>
            <person name="Gurevich A."/>
            <person name="Francke R."/>
            <person name="Mueller R."/>
            <person name="Keller V."/>
            <person name="Keller A."/>
        </authorList>
    </citation>
    <scope>NUCLEOTIDE SEQUENCE</scope>
    <source>
        <strain evidence="13">S39M_St_73</strain>
    </source>
</reference>
<evidence type="ECO:0000256" key="1">
    <source>
        <dbReference type="ARBA" id="ARBA00001917"/>
    </source>
</evidence>
<dbReference type="PIRSF" id="PIRSF003314">
    <property type="entry name" value="IPP_isomerase"/>
    <property type="match status" value="1"/>
</dbReference>
<gene>
    <name evidence="11 13" type="primary">fni</name>
    <name evidence="13" type="ORF">Q4F26_01985</name>
</gene>
<evidence type="ECO:0000256" key="4">
    <source>
        <dbReference type="ARBA" id="ARBA00022643"/>
    </source>
</evidence>
<evidence type="ECO:0000313" key="13">
    <source>
        <dbReference type="EMBL" id="MDO5457094.1"/>
    </source>
</evidence>
<feature type="binding site" evidence="11">
    <location>
        <begin position="262"/>
        <end position="264"/>
    </location>
    <ligand>
        <name>FMN</name>
        <dbReference type="ChEBI" id="CHEBI:58210"/>
    </ligand>
</feature>
<evidence type="ECO:0000313" key="14">
    <source>
        <dbReference type="Proteomes" id="UP001171751"/>
    </source>
</evidence>
<evidence type="ECO:0000256" key="10">
    <source>
        <dbReference type="ARBA" id="ARBA00025810"/>
    </source>
</evidence>
<dbReference type="GO" id="GO:0000287">
    <property type="term" value="F:magnesium ion binding"/>
    <property type="evidence" value="ECO:0007669"/>
    <property type="project" value="UniProtKB-UniRule"/>
</dbReference>
<keyword evidence="6 11" id="KW-0460">Magnesium</keyword>
<feature type="binding site" evidence="11">
    <location>
        <position position="186"/>
    </location>
    <ligand>
        <name>FMN</name>
        <dbReference type="ChEBI" id="CHEBI:58210"/>
    </ligand>
</feature>
<evidence type="ECO:0000256" key="3">
    <source>
        <dbReference type="ARBA" id="ARBA00022630"/>
    </source>
</evidence>
<comment type="cofactor">
    <cofactor evidence="11">
        <name>Mg(2+)</name>
        <dbReference type="ChEBI" id="CHEBI:18420"/>
    </cofactor>
</comment>
<keyword evidence="5 11" id="KW-0479">Metal-binding</keyword>
<evidence type="ECO:0000256" key="7">
    <source>
        <dbReference type="ARBA" id="ARBA00022857"/>
    </source>
</evidence>
<dbReference type="EC" id="5.3.3.2" evidence="11"/>
<evidence type="ECO:0000256" key="11">
    <source>
        <dbReference type="HAMAP-Rule" id="MF_00354"/>
    </source>
</evidence>
<keyword evidence="14" id="KW-1185">Reference proteome</keyword>
<keyword evidence="2 11" id="KW-0963">Cytoplasm</keyword>
<feature type="binding site" evidence="11">
    <location>
        <begin position="65"/>
        <end position="67"/>
    </location>
    <ligand>
        <name>FMN</name>
        <dbReference type="ChEBI" id="CHEBI:58210"/>
    </ligand>
</feature>
<dbReference type="GO" id="GO:0008299">
    <property type="term" value="P:isoprenoid biosynthetic process"/>
    <property type="evidence" value="ECO:0007669"/>
    <property type="project" value="UniProtKB-UniRule"/>
</dbReference>
<feature type="binding site" evidence="11">
    <location>
        <position position="95"/>
    </location>
    <ligand>
        <name>FMN</name>
        <dbReference type="ChEBI" id="CHEBI:58210"/>
    </ligand>
</feature>
<name>A0AA43ZRT0_9LACT</name>
<dbReference type="HAMAP" id="MF_00354">
    <property type="entry name" value="Idi_2"/>
    <property type="match status" value="1"/>
</dbReference>
<comment type="cofactor">
    <cofactor evidence="11">
        <name>NADPH</name>
        <dbReference type="ChEBI" id="CHEBI:57783"/>
    </cofactor>
</comment>
<feature type="binding site" evidence="11">
    <location>
        <position position="124"/>
    </location>
    <ligand>
        <name>FMN</name>
        <dbReference type="ChEBI" id="CHEBI:58210"/>
    </ligand>
</feature>
<comment type="caution">
    <text evidence="13">The sequence shown here is derived from an EMBL/GenBank/DDBJ whole genome shotgun (WGS) entry which is preliminary data.</text>
</comment>
<feature type="binding site" evidence="11">
    <location>
        <position position="154"/>
    </location>
    <ligand>
        <name>substrate</name>
    </ligand>
</feature>
<keyword evidence="3 11" id="KW-0285">Flavoprotein</keyword>
<dbReference type="InterPro" id="IPR011179">
    <property type="entry name" value="IPdP_isomerase"/>
</dbReference>
<comment type="function">
    <text evidence="11">Involved in the biosynthesis of isoprenoids. Catalyzes the 1,3-allylic rearrangement of the homoallylic substrate isopentenyl (IPP) to its allylic isomer, dimethylallyl diphosphate (DMAPP).</text>
</comment>
<feature type="domain" description="FMN-dependent dehydrogenase" evidence="12">
    <location>
        <begin position="170"/>
        <end position="327"/>
    </location>
</feature>
<dbReference type="GO" id="GO:0070402">
    <property type="term" value="F:NADPH binding"/>
    <property type="evidence" value="ECO:0007669"/>
    <property type="project" value="UniProtKB-UniRule"/>
</dbReference>
<evidence type="ECO:0000256" key="9">
    <source>
        <dbReference type="ARBA" id="ARBA00023235"/>
    </source>
</evidence>
<comment type="similarity">
    <text evidence="11">Belongs to the IPP isomerase type 2 family.</text>
</comment>
<sequence>MTTEQQNRKNQHVSIAESFYHKEGESPFQDLRFVHHNFPNMAVGDVDLSTSIGKLKLDYPFYINAMTGGSEWTKKLNAGLSRVAAQTGIAMAVGSQSVAIREPEMIETFSVARKENPHGLIFANVGANHNAQAGLQAIEMLQADALQVHINAPQEIVMPEGDRDFSMWPDHFQGFIDQIQVPVIFKEVGFGFSKQSIQQLKALGAEIIDLGGRGGTNFSQIENFRRKEYKYDDLLDWGQTTPESLLEAQDHISSLDILASGGVRTAMDIAKSLALGAKAVGIAGEFLHTLIKEDEEALIDKIEGLKEELAGIYTLLGARTTQELAQTDIIVCGQTKDYCQAREIGYQSLAQRNR</sequence>
<dbReference type="Gene3D" id="3.20.20.70">
    <property type="entry name" value="Aldolase class I"/>
    <property type="match status" value="1"/>
</dbReference>
<dbReference type="CDD" id="cd02811">
    <property type="entry name" value="IDI-2_FMN"/>
    <property type="match status" value="1"/>
</dbReference>
<dbReference type="SUPFAM" id="SSF51395">
    <property type="entry name" value="FMN-linked oxidoreductases"/>
    <property type="match status" value="1"/>
</dbReference>
<dbReference type="PANTHER" id="PTHR43665">
    <property type="entry name" value="ISOPENTENYL-DIPHOSPHATE DELTA-ISOMERASE"/>
    <property type="match status" value="1"/>
</dbReference>
<dbReference type="GO" id="GO:0004452">
    <property type="term" value="F:isopentenyl-diphosphate delta-isomerase activity"/>
    <property type="evidence" value="ECO:0007669"/>
    <property type="project" value="UniProtKB-UniRule"/>
</dbReference>
<dbReference type="InterPro" id="IPR013785">
    <property type="entry name" value="Aldolase_TIM"/>
</dbReference>
<evidence type="ECO:0000256" key="2">
    <source>
        <dbReference type="ARBA" id="ARBA00022490"/>
    </source>
</evidence>
<evidence type="ECO:0000256" key="5">
    <source>
        <dbReference type="ARBA" id="ARBA00022723"/>
    </source>
</evidence>
<keyword evidence="8 11" id="KW-0414">Isoprene biosynthesis</keyword>
<accession>A0AA43ZRT0</accession>
<proteinExistence type="inferred from homology"/>
<feature type="binding site" evidence="11">
    <location>
        <begin position="8"/>
        <end position="9"/>
    </location>
    <ligand>
        <name>substrate</name>
    </ligand>
</feature>
<dbReference type="InterPro" id="IPR000262">
    <property type="entry name" value="FMN-dep_DH"/>
</dbReference>
<dbReference type="GO" id="GO:0016491">
    <property type="term" value="F:oxidoreductase activity"/>
    <property type="evidence" value="ECO:0007669"/>
    <property type="project" value="InterPro"/>
</dbReference>
<protein>
    <recommendedName>
        <fullName evidence="11">Isopentenyl-diphosphate delta-isomerase</fullName>
        <shortName evidence="11">IPP isomerase</shortName>
        <ecNumber evidence="11">5.3.3.2</ecNumber>
    </recommendedName>
    <alternativeName>
        <fullName evidence="11">Isopentenyl diphosphate:dimethylallyl diphosphate isomerase</fullName>
    </alternativeName>
    <alternativeName>
        <fullName evidence="11">Isopentenyl pyrophosphate isomerase</fullName>
    </alternativeName>
    <alternativeName>
        <fullName evidence="11">Type 2 isopentenyl diphosphate isomerase</fullName>
        <shortName evidence="11">IDI-2</shortName>
    </alternativeName>
</protein>
<dbReference type="GO" id="GO:0005737">
    <property type="term" value="C:cytoplasm"/>
    <property type="evidence" value="ECO:0007669"/>
    <property type="project" value="UniProtKB-SubCell"/>
</dbReference>
<keyword evidence="7 11" id="KW-0521">NADP</keyword>
<comment type="subcellular location">
    <subcellularLocation>
        <location evidence="11">Cytoplasm</location>
    </subcellularLocation>
</comment>
<dbReference type="AlphaFoldDB" id="A0AA43ZRT0"/>
<keyword evidence="9 11" id="KW-0413">Isomerase</keyword>
<feature type="binding site" evidence="11">
    <location>
        <position position="155"/>
    </location>
    <ligand>
        <name>Mg(2+)</name>
        <dbReference type="ChEBI" id="CHEBI:18420"/>
    </ligand>
</feature>
<comment type="subunit">
    <text evidence="10 11">Homooctamer. Dimer of tetramers.</text>
</comment>
<dbReference type="Pfam" id="PF01070">
    <property type="entry name" value="FMN_dh"/>
    <property type="match status" value="1"/>
</dbReference>
<dbReference type="PANTHER" id="PTHR43665:SF1">
    <property type="entry name" value="ISOPENTENYL-DIPHOSPHATE DELTA-ISOMERASE"/>
    <property type="match status" value="1"/>
</dbReference>
<dbReference type="NCBIfam" id="TIGR02151">
    <property type="entry name" value="IPP_isom_2"/>
    <property type="match status" value="1"/>
</dbReference>
<dbReference type="Proteomes" id="UP001171751">
    <property type="component" value="Unassembled WGS sequence"/>
</dbReference>
<feature type="binding site" evidence="11">
    <location>
        <position position="216"/>
    </location>
    <ligand>
        <name>FMN</name>
        <dbReference type="ChEBI" id="CHEBI:58210"/>
    </ligand>
</feature>
<dbReference type="EMBL" id="JAUNQW010000005">
    <property type="protein sequence ID" value="MDO5457094.1"/>
    <property type="molecule type" value="Genomic_DNA"/>
</dbReference>
<evidence type="ECO:0000259" key="12">
    <source>
        <dbReference type="Pfam" id="PF01070"/>
    </source>
</evidence>
<feature type="binding site" evidence="11">
    <location>
        <begin position="283"/>
        <end position="284"/>
    </location>
    <ligand>
        <name>FMN</name>
        <dbReference type="ChEBI" id="CHEBI:58210"/>
    </ligand>
</feature>
<comment type="cofactor">
    <cofactor evidence="1 11">
        <name>FMN</name>
        <dbReference type="ChEBI" id="CHEBI:58210"/>
    </cofactor>
</comment>
<dbReference type="GO" id="GO:0010181">
    <property type="term" value="F:FMN binding"/>
    <property type="evidence" value="ECO:0007669"/>
    <property type="project" value="UniProtKB-UniRule"/>
</dbReference>
<organism evidence="13 14">
    <name type="scientific">Atopococcus tabaci</name>
    <dbReference type="NCBI Taxonomy" id="269774"/>
    <lineage>
        <taxon>Bacteria</taxon>
        <taxon>Bacillati</taxon>
        <taxon>Bacillota</taxon>
        <taxon>Bacilli</taxon>
        <taxon>Lactobacillales</taxon>
        <taxon>Carnobacteriaceae</taxon>
        <taxon>Atopococcus</taxon>
    </lineage>
</organism>
<evidence type="ECO:0000256" key="8">
    <source>
        <dbReference type="ARBA" id="ARBA00023229"/>
    </source>
</evidence>
<comment type="caution">
    <text evidence="11">Lacks conserved residue(s) required for the propagation of feature annotation.</text>
</comment>
<keyword evidence="4 11" id="KW-0288">FMN</keyword>
<comment type="catalytic activity">
    <reaction evidence="11">
        <text>isopentenyl diphosphate = dimethylallyl diphosphate</text>
        <dbReference type="Rhea" id="RHEA:23284"/>
        <dbReference type="ChEBI" id="CHEBI:57623"/>
        <dbReference type="ChEBI" id="CHEBI:128769"/>
        <dbReference type="EC" id="5.3.3.2"/>
    </reaction>
</comment>